<feature type="compositionally biased region" description="Basic and acidic residues" evidence="1">
    <location>
        <begin position="115"/>
        <end position="125"/>
    </location>
</feature>
<evidence type="ECO:0000256" key="1">
    <source>
        <dbReference type="SAM" id="MobiDB-lite"/>
    </source>
</evidence>
<reference evidence="2 3" key="1">
    <citation type="journal article" date="2010" name="Nature">
        <title>The Ectocarpus genome and the independent evolution of multicellularity in brown algae.</title>
        <authorList>
            <person name="Cock J.M."/>
            <person name="Sterck L."/>
            <person name="Rouze P."/>
            <person name="Scornet D."/>
            <person name="Allen A.E."/>
            <person name="Amoutzias G."/>
            <person name="Anthouard V."/>
            <person name="Artiguenave F."/>
            <person name="Aury J.M."/>
            <person name="Badger J.H."/>
            <person name="Beszteri B."/>
            <person name="Billiau K."/>
            <person name="Bonnet E."/>
            <person name="Bothwell J.H."/>
            <person name="Bowler C."/>
            <person name="Boyen C."/>
            <person name="Brownlee C."/>
            <person name="Carrano C.J."/>
            <person name="Charrier B."/>
            <person name="Cho G.Y."/>
            <person name="Coelho S.M."/>
            <person name="Collen J."/>
            <person name="Corre E."/>
            <person name="Da Silva C."/>
            <person name="Delage L."/>
            <person name="Delaroque N."/>
            <person name="Dittami S.M."/>
            <person name="Doulbeau S."/>
            <person name="Elias M."/>
            <person name="Farnham G."/>
            <person name="Gachon C.M."/>
            <person name="Gschloessl B."/>
            <person name="Heesch S."/>
            <person name="Jabbari K."/>
            <person name="Jubin C."/>
            <person name="Kawai H."/>
            <person name="Kimura K."/>
            <person name="Kloareg B."/>
            <person name="Kupper F.C."/>
            <person name="Lang D."/>
            <person name="Le Bail A."/>
            <person name="Leblanc C."/>
            <person name="Lerouge P."/>
            <person name="Lohr M."/>
            <person name="Lopez P.J."/>
            <person name="Martens C."/>
            <person name="Maumus F."/>
            <person name="Michel G."/>
            <person name="Miranda-Saavedra D."/>
            <person name="Morales J."/>
            <person name="Moreau H."/>
            <person name="Motomura T."/>
            <person name="Nagasato C."/>
            <person name="Napoli C.A."/>
            <person name="Nelson D.R."/>
            <person name="Nyvall-Collen P."/>
            <person name="Peters A.F."/>
            <person name="Pommier C."/>
            <person name="Potin P."/>
            <person name="Poulain J."/>
            <person name="Quesneville H."/>
            <person name="Read B."/>
            <person name="Rensing S.A."/>
            <person name="Ritter A."/>
            <person name="Rousvoal S."/>
            <person name="Samanta M."/>
            <person name="Samson G."/>
            <person name="Schroeder D.C."/>
            <person name="Segurens B."/>
            <person name="Strittmatter M."/>
            <person name="Tonon T."/>
            <person name="Tregear J.W."/>
            <person name="Valentin K."/>
            <person name="von Dassow P."/>
            <person name="Yamagishi T."/>
            <person name="Van de Peer Y."/>
            <person name="Wincker P."/>
        </authorList>
    </citation>
    <scope>NUCLEOTIDE SEQUENCE [LARGE SCALE GENOMIC DNA]</scope>
    <source>
        <strain evidence="3">Ec32 / CCAP1310/4</strain>
    </source>
</reference>
<protein>
    <submittedName>
        <fullName evidence="2">Uncharacterized protein</fullName>
    </submittedName>
</protein>
<name>D8LN37_ECTSI</name>
<dbReference type="AlphaFoldDB" id="D8LN37"/>
<feature type="region of interest" description="Disordered" evidence="1">
    <location>
        <begin position="1"/>
        <end position="67"/>
    </location>
</feature>
<accession>D8LN37</accession>
<dbReference type="Proteomes" id="UP000002630">
    <property type="component" value="Linkage Group LG03"/>
</dbReference>
<evidence type="ECO:0000313" key="3">
    <source>
        <dbReference type="Proteomes" id="UP000002630"/>
    </source>
</evidence>
<gene>
    <name evidence="2" type="ORF">Esi_0043_0028</name>
</gene>
<dbReference type="OrthoDB" id="10643394at2759"/>
<keyword evidence="3" id="KW-1185">Reference proteome</keyword>
<evidence type="ECO:0000313" key="2">
    <source>
        <dbReference type="EMBL" id="CBN74800.1"/>
    </source>
</evidence>
<organism evidence="2 3">
    <name type="scientific">Ectocarpus siliculosus</name>
    <name type="common">Brown alga</name>
    <name type="synonym">Conferva siliculosa</name>
    <dbReference type="NCBI Taxonomy" id="2880"/>
    <lineage>
        <taxon>Eukaryota</taxon>
        <taxon>Sar</taxon>
        <taxon>Stramenopiles</taxon>
        <taxon>Ochrophyta</taxon>
        <taxon>PX clade</taxon>
        <taxon>Phaeophyceae</taxon>
        <taxon>Ectocarpales</taxon>
        <taxon>Ectocarpaceae</taxon>
        <taxon>Ectocarpus</taxon>
    </lineage>
</organism>
<feature type="compositionally biased region" description="Basic residues" evidence="1">
    <location>
        <begin position="36"/>
        <end position="45"/>
    </location>
</feature>
<dbReference type="EMBL" id="FN648630">
    <property type="protein sequence ID" value="CBN74800.1"/>
    <property type="molecule type" value="Genomic_DNA"/>
</dbReference>
<dbReference type="InParanoid" id="D8LN37"/>
<dbReference type="EMBL" id="FN649728">
    <property type="protein sequence ID" value="CBN74800.1"/>
    <property type="molecule type" value="Genomic_DNA"/>
</dbReference>
<proteinExistence type="predicted"/>
<sequence>MGRGDQQPPLYRTPCRDGSGHAEDKDKMILITGKPLPKKTWRRMKRAESSTPGARRHARTQDTSTYQVGDGLVRGKVNREILQTVFGEALKTSIAVYNSPQEWDGLLFSDSDDEGEKKGQSKDDADLIGTDQTTWKLQETDQVVYSEKKMVRW</sequence>
<feature type="compositionally biased region" description="Basic and acidic residues" evidence="1">
    <location>
        <begin position="14"/>
        <end position="28"/>
    </location>
</feature>
<feature type="region of interest" description="Disordered" evidence="1">
    <location>
        <begin position="104"/>
        <end position="130"/>
    </location>
</feature>